<dbReference type="EMBL" id="PDUG01000003">
    <property type="protein sequence ID" value="PIC41529.1"/>
    <property type="molecule type" value="Genomic_DNA"/>
</dbReference>
<protein>
    <submittedName>
        <fullName evidence="2">Uncharacterized protein</fullName>
    </submittedName>
</protein>
<evidence type="ECO:0000313" key="3">
    <source>
        <dbReference type="Proteomes" id="UP000230233"/>
    </source>
</evidence>
<sequence length="279" mass="32541">MVKIADCSFMLPLPTFQPTRHCCGCVSNRVIFHLLTTLTIPQILCILAISIPPIQKSFLPNFLYIDTPWCLIVIGAISIFWIISIILSFIALIEKIPYLMAPLGLIEAFFLIAATSMSVAFAWSLSAQIHQNSKNSLFYGLLCLCMAIFHGFYTFCVYFEWKDGKKRREVEEFVSRQRVFDDVCDEMLREEQEAEEAAMRYEQQKHYRHHQLTRYTDESGSLSEYSVSICSSEMRVLYNESTVLQYHHPATVYYQNDTYPQYLPRHHAYDERDNDNVYI</sequence>
<feature type="transmembrane region" description="Helical" evidence="1">
    <location>
        <begin position="71"/>
        <end position="93"/>
    </location>
</feature>
<gene>
    <name evidence="2" type="primary">Cni-R148.4</name>
    <name evidence="2" type="synonym">Cnig_chr_III.g8916</name>
    <name evidence="2" type="ORF">B9Z55_008916</name>
</gene>
<feature type="transmembrane region" description="Helical" evidence="1">
    <location>
        <begin position="30"/>
        <end position="51"/>
    </location>
</feature>
<keyword evidence="1" id="KW-1133">Transmembrane helix</keyword>
<proteinExistence type="predicted"/>
<name>A0A2G5UPU2_9PELO</name>
<feature type="transmembrane region" description="Helical" evidence="1">
    <location>
        <begin position="137"/>
        <end position="159"/>
    </location>
</feature>
<keyword evidence="3" id="KW-1185">Reference proteome</keyword>
<reference evidence="3" key="1">
    <citation type="submission" date="2017-10" db="EMBL/GenBank/DDBJ databases">
        <title>Rapid genome shrinkage in a self-fertile nematode reveals novel sperm competition proteins.</title>
        <authorList>
            <person name="Yin D."/>
            <person name="Schwarz E.M."/>
            <person name="Thomas C.G."/>
            <person name="Felde R.L."/>
            <person name="Korf I.F."/>
            <person name="Cutter A.D."/>
            <person name="Schartner C.M."/>
            <person name="Ralston E.J."/>
            <person name="Meyer B.J."/>
            <person name="Haag E.S."/>
        </authorList>
    </citation>
    <scope>NUCLEOTIDE SEQUENCE [LARGE SCALE GENOMIC DNA]</scope>
    <source>
        <strain evidence="3">JU1422</strain>
    </source>
</reference>
<keyword evidence="1" id="KW-0472">Membrane</keyword>
<comment type="caution">
    <text evidence="2">The sequence shown here is derived from an EMBL/GenBank/DDBJ whole genome shotgun (WGS) entry which is preliminary data.</text>
</comment>
<evidence type="ECO:0000313" key="2">
    <source>
        <dbReference type="EMBL" id="PIC41529.1"/>
    </source>
</evidence>
<dbReference type="OrthoDB" id="5831636at2759"/>
<keyword evidence="1" id="KW-0812">Transmembrane</keyword>
<organism evidence="2 3">
    <name type="scientific">Caenorhabditis nigoni</name>
    <dbReference type="NCBI Taxonomy" id="1611254"/>
    <lineage>
        <taxon>Eukaryota</taxon>
        <taxon>Metazoa</taxon>
        <taxon>Ecdysozoa</taxon>
        <taxon>Nematoda</taxon>
        <taxon>Chromadorea</taxon>
        <taxon>Rhabditida</taxon>
        <taxon>Rhabditina</taxon>
        <taxon>Rhabditomorpha</taxon>
        <taxon>Rhabditoidea</taxon>
        <taxon>Rhabditidae</taxon>
        <taxon>Peloderinae</taxon>
        <taxon>Caenorhabditis</taxon>
    </lineage>
</organism>
<dbReference type="AlphaFoldDB" id="A0A2G5UPU2"/>
<dbReference type="Proteomes" id="UP000230233">
    <property type="component" value="Chromosome III"/>
</dbReference>
<evidence type="ECO:0000256" key="1">
    <source>
        <dbReference type="SAM" id="Phobius"/>
    </source>
</evidence>
<accession>A0A2G5UPU2</accession>
<feature type="transmembrane region" description="Helical" evidence="1">
    <location>
        <begin position="105"/>
        <end position="125"/>
    </location>
</feature>